<evidence type="ECO:0000256" key="3">
    <source>
        <dbReference type="ARBA" id="ARBA00023117"/>
    </source>
</evidence>
<keyword evidence="4" id="KW-0804">Transcription</keyword>
<dbReference type="PROSITE" id="PS00962">
    <property type="entry name" value="RIBOSOMAL_S2_1"/>
    <property type="match status" value="1"/>
</dbReference>
<dbReference type="GO" id="GO:0005840">
    <property type="term" value="C:ribosome"/>
    <property type="evidence" value="ECO:0007669"/>
    <property type="project" value="InterPro"/>
</dbReference>
<dbReference type="GO" id="GO:0003735">
    <property type="term" value="F:structural constituent of ribosome"/>
    <property type="evidence" value="ECO:0007669"/>
    <property type="project" value="InterPro"/>
</dbReference>
<feature type="compositionally biased region" description="Basic and acidic residues" evidence="8">
    <location>
        <begin position="283"/>
        <end position="298"/>
    </location>
</feature>
<dbReference type="InterPro" id="IPR001487">
    <property type="entry name" value="Bromodomain"/>
</dbReference>
<keyword evidence="7" id="KW-0175">Coiled coil</keyword>
<evidence type="ECO:0000256" key="7">
    <source>
        <dbReference type="SAM" id="Coils"/>
    </source>
</evidence>
<dbReference type="PANTHER" id="PTHR22881:SF27">
    <property type="entry name" value="BROMODOMAIN CONTAINING 7_9"/>
    <property type="match status" value="1"/>
</dbReference>
<dbReference type="PRINTS" id="PR00503">
    <property type="entry name" value="BROMODOMAIN"/>
</dbReference>
<evidence type="ECO:0000313" key="10">
    <source>
        <dbReference type="EMBL" id="KAK9876003.1"/>
    </source>
</evidence>
<dbReference type="Gene3D" id="1.20.920.10">
    <property type="entry name" value="Bromodomain-like"/>
    <property type="match status" value="1"/>
</dbReference>
<keyword evidence="2" id="KW-0805">Transcription regulation</keyword>
<comment type="subcellular location">
    <subcellularLocation>
        <location evidence="1">Nucleus</location>
    </subcellularLocation>
</comment>
<keyword evidence="11" id="KW-1185">Reference proteome</keyword>
<evidence type="ECO:0000256" key="4">
    <source>
        <dbReference type="ARBA" id="ARBA00023163"/>
    </source>
</evidence>
<reference evidence="10 11" key="1">
    <citation type="submission" date="2023-03" db="EMBL/GenBank/DDBJ databases">
        <title>Genome insight into feeding habits of ladybird beetles.</title>
        <authorList>
            <person name="Li H.-S."/>
            <person name="Huang Y.-H."/>
            <person name="Pang H."/>
        </authorList>
    </citation>
    <scope>NUCLEOTIDE SEQUENCE [LARGE SCALE GENOMIC DNA]</scope>
    <source>
        <strain evidence="10">SYSU_2023b</strain>
        <tissue evidence="10">Whole body</tissue>
    </source>
</reference>
<feature type="region of interest" description="Disordered" evidence="8">
    <location>
        <begin position="81"/>
        <end position="140"/>
    </location>
</feature>
<dbReference type="InterPro" id="IPR036427">
    <property type="entry name" value="Bromodomain-like_sf"/>
</dbReference>
<protein>
    <recommendedName>
        <fullName evidence="9">Bromo domain-containing protein</fullName>
    </recommendedName>
</protein>
<dbReference type="InterPro" id="IPR021900">
    <property type="entry name" value="DUF3512"/>
</dbReference>
<feature type="compositionally biased region" description="Basic and acidic residues" evidence="8">
    <location>
        <begin position="16"/>
        <end position="25"/>
    </location>
</feature>
<dbReference type="GO" id="GO:0006412">
    <property type="term" value="P:translation"/>
    <property type="evidence" value="ECO:0007669"/>
    <property type="project" value="InterPro"/>
</dbReference>
<gene>
    <name evidence="10" type="ORF">WA026_011120</name>
</gene>
<keyword evidence="5" id="KW-0539">Nucleus</keyword>
<dbReference type="Proteomes" id="UP001431783">
    <property type="component" value="Unassembled WGS sequence"/>
</dbReference>
<evidence type="ECO:0000256" key="8">
    <source>
        <dbReference type="SAM" id="MobiDB-lite"/>
    </source>
</evidence>
<dbReference type="EMBL" id="JARQZJ010000035">
    <property type="protein sequence ID" value="KAK9876003.1"/>
    <property type="molecule type" value="Genomic_DNA"/>
</dbReference>
<dbReference type="PROSITE" id="PS50014">
    <property type="entry name" value="BROMODOMAIN_2"/>
    <property type="match status" value="1"/>
</dbReference>
<comment type="caution">
    <text evidence="10">The sequence shown here is derived from an EMBL/GenBank/DDBJ whole genome shotgun (WGS) entry which is preliminary data.</text>
</comment>
<organism evidence="10 11">
    <name type="scientific">Henosepilachna vigintioctopunctata</name>
    <dbReference type="NCBI Taxonomy" id="420089"/>
    <lineage>
        <taxon>Eukaryota</taxon>
        <taxon>Metazoa</taxon>
        <taxon>Ecdysozoa</taxon>
        <taxon>Arthropoda</taxon>
        <taxon>Hexapoda</taxon>
        <taxon>Insecta</taxon>
        <taxon>Pterygota</taxon>
        <taxon>Neoptera</taxon>
        <taxon>Endopterygota</taxon>
        <taxon>Coleoptera</taxon>
        <taxon>Polyphaga</taxon>
        <taxon>Cucujiformia</taxon>
        <taxon>Coccinelloidea</taxon>
        <taxon>Coccinellidae</taxon>
        <taxon>Epilachninae</taxon>
        <taxon>Epilachnini</taxon>
        <taxon>Henosepilachna</taxon>
    </lineage>
</organism>
<evidence type="ECO:0000256" key="1">
    <source>
        <dbReference type="ARBA" id="ARBA00004123"/>
    </source>
</evidence>
<evidence type="ECO:0000256" key="6">
    <source>
        <dbReference type="PROSITE-ProRule" id="PRU00035"/>
    </source>
</evidence>
<dbReference type="CDD" id="cd05513">
    <property type="entry name" value="Bromo_brd7_like"/>
    <property type="match status" value="1"/>
</dbReference>
<feature type="coiled-coil region" evidence="7">
    <location>
        <begin position="526"/>
        <end position="559"/>
    </location>
</feature>
<dbReference type="SMART" id="SM00297">
    <property type="entry name" value="BROMO"/>
    <property type="match status" value="1"/>
</dbReference>
<feature type="region of interest" description="Disordered" evidence="8">
    <location>
        <begin position="1"/>
        <end position="29"/>
    </location>
</feature>
<keyword evidence="3 6" id="KW-0103">Bromodomain</keyword>
<evidence type="ECO:0000313" key="11">
    <source>
        <dbReference type="Proteomes" id="UP001431783"/>
    </source>
</evidence>
<feature type="compositionally biased region" description="Basic residues" evidence="8">
    <location>
        <begin position="81"/>
        <end position="113"/>
    </location>
</feature>
<sequence>MSVNSVSKKHKKHRSEKRERYENLLEKPSSLKLILKVGSQGTPEHSLDNAELVHSTGYSAPNITDAEAMDTNDPYYAMIRSHHKKSKKKKKKKDKCKDREKKHKHHHKDKKRKREESEAENTEVVLSPYPVLGSPSQHREPRTCVLKKIQEKTPLQKMLEHLLGLLEKKDPQQFFAWPVTENIAPGYSSIISQPMDFSTIRQKIEDNLYNTFTDFREDFKLMCENAMKYNHIDTIYYKTSKKLLLSGMKMLQPEKLGWLFNLIPELTSDHVGFEITPELRLNKHRDENDEDHVPESKKKMPSTKFEAIPDELTPEEILIRSQNAAREARRKLVLKKGGVPMGFLKQRKDGTTNLNILVGGDGVIPGTKKRPVLLGQLTGKLTEGTSQLAGFREDRRNFVKPVKPLYYGAFGSYAPSYDSAFSNLTKEESELVFQTYGSDTAQQYAESIMDFVKDSAYGTRLVDSLLDLLTGGDHSKTKKTLSDNKALRDEEEAVKTVMEVKPLDSVKIDVNELKSLKSLGINMNFLDKMDEELRIAEERHELQQRLNSMCELLEKLQNVQNQRLSAPLPSHLSQCPPPSDEEIKMAETITNNLTDIAKKVNPSDIVPVAGVRKALGVSITDVEVHSEVPDLELELRQFLESESHLGHSPLRDDKTIEEMLLE</sequence>
<feature type="domain" description="Bromo" evidence="9">
    <location>
        <begin position="167"/>
        <end position="237"/>
    </location>
</feature>
<dbReference type="Pfam" id="PF12024">
    <property type="entry name" value="DUF3512"/>
    <property type="match status" value="1"/>
</dbReference>
<dbReference type="Pfam" id="PF00439">
    <property type="entry name" value="Bromodomain"/>
    <property type="match status" value="1"/>
</dbReference>
<dbReference type="InterPro" id="IPR018130">
    <property type="entry name" value="Ribosomal_uS2_CS"/>
</dbReference>
<dbReference type="SUPFAM" id="SSF47370">
    <property type="entry name" value="Bromodomain"/>
    <property type="match status" value="1"/>
</dbReference>
<proteinExistence type="predicted"/>
<dbReference type="AlphaFoldDB" id="A0AAW1U5Q9"/>
<dbReference type="PANTHER" id="PTHR22881">
    <property type="entry name" value="BROMODOMAIN CONTAINING PROTEIN"/>
    <property type="match status" value="1"/>
</dbReference>
<evidence type="ECO:0000256" key="2">
    <source>
        <dbReference type="ARBA" id="ARBA00023015"/>
    </source>
</evidence>
<dbReference type="GO" id="GO:0006357">
    <property type="term" value="P:regulation of transcription by RNA polymerase II"/>
    <property type="evidence" value="ECO:0007669"/>
    <property type="project" value="TreeGrafter"/>
</dbReference>
<name>A0AAW1U5Q9_9CUCU</name>
<evidence type="ECO:0000256" key="5">
    <source>
        <dbReference type="ARBA" id="ARBA00023242"/>
    </source>
</evidence>
<dbReference type="InterPro" id="IPR051831">
    <property type="entry name" value="Bromodomain_contain_prot"/>
</dbReference>
<evidence type="ECO:0000259" key="9">
    <source>
        <dbReference type="PROSITE" id="PS50014"/>
    </source>
</evidence>
<accession>A0AAW1U5Q9</accession>
<feature type="region of interest" description="Disordered" evidence="8">
    <location>
        <begin position="283"/>
        <end position="302"/>
    </location>
</feature>
<dbReference type="GO" id="GO:0005634">
    <property type="term" value="C:nucleus"/>
    <property type="evidence" value="ECO:0007669"/>
    <property type="project" value="UniProtKB-SubCell"/>
</dbReference>